<feature type="transmembrane region" description="Helical" evidence="1">
    <location>
        <begin position="111"/>
        <end position="136"/>
    </location>
</feature>
<protein>
    <submittedName>
        <fullName evidence="2">ABC transporter permease subunit</fullName>
    </submittedName>
</protein>
<dbReference type="RefSeq" id="WP_268759545.1">
    <property type="nucleotide sequence ID" value="NZ_CP113836.1"/>
</dbReference>
<feature type="transmembrane region" description="Helical" evidence="1">
    <location>
        <begin position="156"/>
        <end position="176"/>
    </location>
</feature>
<evidence type="ECO:0000313" key="2">
    <source>
        <dbReference type="EMBL" id="WAL69460.1"/>
    </source>
</evidence>
<feature type="transmembrane region" description="Helical" evidence="1">
    <location>
        <begin position="12"/>
        <end position="34"/>
    </location>
</feature>
<keyword evidence="1" id="KW-0472">Membrane</keyword>
<evidence type="ECO:0000313" key="3">
    <source>
        <dbReference type="Proteomes" id="UP001163203"/>
    </source>
</evidence>
<feature type="transmembrane region" description="Helical" evidence="1">
    <location>
        <begin position="183"/>
        <end position="201"/>
    </location>
</feature>
<keyword evidence="1" id="KW-0812">Transmembrane</keyword>
<dbReference type="EMBL" id="CP113836">
    <property type="protein sequence ID" value="WAL69460.1"/>
    <property type="molecule type" value="Genomic_DNA"/>
</dbReference>
<feature type="transmembrane region" description="Helical" evidence="1">
    <location>
        <begin position="69"/>
        <end position="90"/>
    </location>
</feature>
<keyword evidence="1" id="KW-1133">Transmembrane helix</keyword>
<evidence type="ECO:0000256" key="1">
    <source>
        <dbReference type="SAM" id="Phobius"/>
    </source>
</evidence>
<sequence length="307" mass="33557">MIWLAWRQDRLKLLGIGAVFLVLAGGYVAMGIGMRSTVPTTALRNCFSGTGSTECGGWPPLVYFARYDAGMLFSLLPAVAGMFLGAPLVAQELEHHTFRYAWTQGITRTNWLGVKLLVAVAFVLVYGIAFAAGYAWWFAPALKTEGWWATFDFGLVSFPAGCLFAFALGLAGGAVFRRTLPGMAVALAGFLLVLVTVKNFLRPHYLTPLLVEQTHSGELITGKSFFRDRAGILHGYEEGLSLAGIPPSPGLSLEAQQALREAGLTRLFQVQPSGRFWLFQLIEAGVYTVPAVAFVALAFWWVRRRLT</sequence>
<dbReference type="Proteomes" id="UP001163203">
    <property type="component" value="Chromosome"/>
</dbReference>
<organism evidence="2 3">
    <name type="scientific">Amycolatopsis cynarae</name>
    <dbReference type="NCBI Taxonomy" id="2995223"/>
    <lineage>
        <taxon>Bacteria</taxon>
        <taxon>Bacillati</taxon>
        <taxon>Actinomycetota</taxon>
        <taxon>Actinomycetes</taxon>
        <taxon>Pseudonocardiales</taxon>
        <taxon>Pseudonocardiaceae</taxon>
        <taxon>Amycolatopsis</taxon>
    </lineage>
</organism>
<proteinExistence type="predicted"/>
<name>A0ABY7BAT3_9PSEU</name>
<accession>A0ABY7BAT3</accession>
<feature type="transmembrane region" description="Helical" evidence="1">
    <location>
        <begin position="277"/>
        <end position="302"/>
    </location>
</feature>
<reference evidence="2" key="1">
    <citation type="submission" date="2022-11" db="EMBL/GenBank/DDBJ databases">
        <authorList>
            <person name="Mo P."/>
        </authorList>
    </citation>
    <scope>NUCLEOTIDE SEQUENCE</scope>
    <source>
        <strain evidence="2">HUAS 11-8</strain>
    </source>
</reference>
<gene>
    <name evidence="2" type="ORF">ORV05_17355</name>
</gene>
<keyword evidence="3" id="KW-1185">Reference proteome</keyword>